<keyword evidence="2" id="KW-1185">Reference proteome</keyword>
<dbReference type="EMBL" id="CM044701">
    <property type="protein sequence ID" value="KAI5684541.1"/>
    <property type="molecule type" value="Genomic_DNA"/>
</dbReference>
<reference evidence="2" key="1">
    <citation type="journal article" date="2023" name="Nat. Plants">
        <title>Single-cell RNA sequencing provides a high-resolution roadmap for understanding the multicellular compartmentation of specialized metabolism.</title>
        <authorList>
            <person name="Sun S."/>
            <person name="Shen X."/>
            <person name="Li Y."/>
            <person name="Li Y."/>
            <person name="Wang S."/>
            <person name="Li R."/>
            <person name="Zhang H."/>
            <person name="Shen G."/>
            <person name="Guo B."/>
            <person name="Wei J."/>
            <person name="Xu J."/>
            <person name="St-Pierre B."/>
            <person name="Chen S."/>
            <person name="Sun C."/>
        </authorList>
    </citation>
    <scope>NUCLEOTIDE SEQUENCE [LARGE SCALE GENOMIC DNA]</scope>
</reference>
<accession>A0ACC0CI12</accession>
<proteinExistence type="predicted"/>
<evidence type="ECO:0000313" key="2">
    <source>
        <dbReference type="Proteomes" id="UP001060085"/>
    </source>
</evidence>
<gene>
    <name evidence="1" type="ORF">M9H77_05769</name>
</gene>
<name>A0ACC0CI12_CATRO</name>
<sequence length="126" mass="13980">MGFGLGVEVGNGGCAMVTMLGDGADSMAMCHHRVAHLRYSALQKSSTHVDMAMEQSSSIRLSHNQQTPTTYGSATWAGEEQFPFLTQSTNPRLDLMQIWQYLLFPEYTVVQRPALINPDFRILPST</sequence>
<comment type="caution">
    <text evidence="1">The sequence shown here is derived from an EMBL/GenBank/DDBJ whole genome shotgun (WGS) entry which is preliminary data.</text>
</comment>
<protein>
    <submittedName>
        <fullName evidence="1">Uncharacterized protein</fullName>
    </submittedName>
</protein>
<dbReference type="Proteomes" id="UP001060085">
    <property type="component" value="Linkage Group LG01"/>
</dbReference>
<evidence type="ECO:0000313" key="1">
    <source>
        <dbReference type="EMBL" id="KAI5684541.1"/>
    </source>
</evidence>
<organism evidence="1 2">
    <name type="scientific">Catharanthus roseus</name>
    <name type="common">Madagascar periwinkle</name>
    <name type="synonym">Vinca rosea</name>
    <dbReference type="NCBI Taxonomy" id="4058"/>
    <lineage>
        <taxon>Eukaryota</taxon>
        <taxon>Viridiplantae</taxon>
        <taxon>Streptophyta</taxon>
        <taxon>Embryophyta</taxon>
        <taxon>Tracheophyta</taxon>
        <taxon>Spermatophyta</taxon>
        <taxon>Magnoliopsida</taxon>
        <taxon>eudicotyledons</taxon>
        <taxon>Gunneridae</taxon>
        <taxon>Pentapetalae</taxon>
        <taxon>asterids</taxon>
        <taxon>lamiids</taxon>
        <taxon>Gentianales</taxon>
        <taxon>Apocynaceae</taxon>
        <taxon>Rauvolfioideae</taxon>
        <taxon>Vinceae</taxon>
        <taxon>Catharanthinae</taxon>
        <taxon>Catharanthus</taxon>
    </lineage>
</organism>